<dbReference type="PROSITE" id="PS50931">
    <property type="entry name" value="HTH_LYSR"/>
    <property type="match status" value="1"/>
</dbReference>
<dbReference type="Pfam" id="PF00126">
    <property type="entry name" value="HTH_1"/>
    <property type="match status" value="1"/>
</dbReference>
<organism evidence="6 7">
    <name type="scientific">Diplocloster modestus</name>
    <dbReference type="NCBI Taxonomy" id="2850322"/>
    <lineage>
        <taxon>Bacteria</taxon>
        <taxon>Bacillati</taxon>
        <taxon>Bacillota</taxon>
        <taxon>Clostridia</taxon>
        <taxon>Lachnospirales</taxon>
        <taxon>Lachnospiraceae</taxon>
        <taxon>Diplocloster</taxon>
    </lineage>
</organism>
<dbReference type="CDD" id="cd05466">
    <property type="entry name" value="PBP2_LTTR_substrate"/>
    <property type="match status" value="1"/>
</dbReference>
<proteinExistence type="inferred from homology"/>
<evidence type="ECO:0000259" key="5">
    <source>
        <dbReference type="PROSITE" id="PS50931"/>
    </source>
</evidence>
<name>A0ABS6K9K0_9FIRM</name>
<evidence type="ECO:0000256" key="3">
    <source>
        <dbReference type="ARBA" id="ARBA00023125"/>
    </source>
</evidence>
<keyword evidence="2" id="KW-0805">Transcription regulation</keyword>
<dbReference type="SUPFAM" id="SSF53850">
    <property type="entry name" value="Periplasmic binding protein-like II"/>
    <property type="match status" value="1"/>
</dbReference>
<dbReference type="Pfam" id="PF03466">
    <property type="entry name" value="LysR_substrate"/>
    <property type="match status" value="1"/>
</dbReference>
<dbReference type="InterPro" id="IPR005119">
    <property type="entry name" value="LysR_subst-bd"/>
</dbReference>
<protein>
    <submittedName>
        <fullName evidence="6">LysR family transcriptional regulator</fullName>
    </submittedName>
</protein>
<sequence length="328" mass="37059">MKEMRIEQLRYILTVYEEKSISRAAKKLFMSQPSLSNSISSLEKELGASLFERGRDGVTATEFGMQIIQKARKVLGEVDDIMAISYNEVANQVATLQVLCVPLFCNWLIIETMFEMKKRFPKIDLVVVEQKNIDMINGLMDSSAFVGILGIGAKYRDAYEQHIKNADLHFTPLFANGICAYVNKNHALADKEYITLKDLEKETIITYDDFRYNTVLNGNSFANISHQGGSQSLYLLNDSENIKNLVASNHGIAVLPNSFAINNVFIQMGLVKVREIADLNESLIVGVISRKGREYSIPENGFLDCMKKIAKKYKQTNLYQFVPVPEAR</sequence>
<keyword evidence="4" id="KW-0804">Transcription</keyword>
<reference evidence="6 7" key="1">
    <citation type="submission" date="2021-06" db="EMBL/GenBank/DDBJ databases">
        <title>Description of novel taxa of the family Lachnospiraceae.</title>
        <authorList>
            <person name="Chaplin A.V."/>
            <person name="Sokolova S.R."/>
            <person name="Pikina A.P."/>
            <person name="Korzhanova M."/>
            <person name="Belova V."/>
            <person name="Korostin D."/>
            <person name="Efimov B.A."/>
        </authorList>
    </citation>
    <scope>NUCLEOTIDE SEQUENCE [LARGE SCALE GENOMIC DNA]</scope>
    <source>
        <strain evidence="6 7">ASD4241</strain>
    </source>
</reference>
<evidence type="ECO:0000256" key="1">
    <source>
        <dbReference type="ARBA" id="ARBA00009437"/>
    </source>
</evidence>
<evidence type="ECO:0000256" key="4">
    <source>
        <dbReference type="ARBA" id="ARBA00023163"/>
    </source>
</evidence>
<gene>
    <name evidence="6" type="ORF">KTH90_14315</name>
</gene>
<keyword evidence="3" id="KW-0238">DNA-binding</keyword>
<dbReference type="PRINTS" id="PR00039">
    <property type="entry name" value="HTHLYSR"/>
</dbReference>
<dbReference type="Gene3D" id="1.10.10.10">
    <property type="entry name" value="Winged helix-like DNA-binding domain superfamily/Winged helix DNA-binding domain"/>
    <property type="match status" value="1"/>
</dbReference>
<evidence type="ECO:0000313" key="7">
    <source>
        <dbReference type="Proteomes" id="UP001314681"/>
    </source>
</evidence>
<dbReference type="InterPro" id="IPR036388">
    <property type="entry name" value="WH-like_DNA-bd_sf"/>
</dbReference>
<dbReference type="SUPFAM" id="SSF46785">
    <property type="entry name" value="Winged helix' DNA-binding domain"/>
    <property type="match status" value="1"/>
</dbReference>
<accession>A0ABS6K9K0</accession>
<dbReference type="Proteomes" id="UP001314681">
    <property type="component" value="Unassembled WGS sequence"/>
</dbReference>
<evidence type="ECO:0000256" key="2">
    <source>
        <dbReference type="ARBA" id="ARBA00023015"/>
    </source>
</evidence>
<comment type="caution">
    <text evidence="6">The sequence shown here is derived from an EMBL/GenBank/DDBJ whole genome shotgun (WGS) entry which is preliminary data.</text>
</comment>
<dbReference type="Gene3D" id="3.40.190.290">
    <property type="match status" value="1"/>
</dbReference>
<dbReference type="EMBL" id="JAHQCX010000009">
    <property type="protein sequence ID" value="MBU9727189.1"/>
    <property type="molecule type" value="Genomic_DNA"/>
</dbReference>
<feature type="domain" description="HTH lysR-type" evidence="5">
    <location>
        <begin position="4"/>
        <end position="61"/>
    </location>
</feature>
<keyword evidence="7" id="KW-1185">Reference proteome</keyword>
<dbReference type="InterPro" id="IPR036390">
    <property type="entry name" value="WH_DNA-bd_sf"/>
</dbReference>
<dbReference type="InterPro" id="IPR000847">
    <property type="entry name" value="LysR_HTH_N"/>
</dbReference>
<dbReference type="PANTHER" id="PTHR30419">
    <property type="entry name" value="HTH-TYPE TRANSCRIPTIONAL REGULATOR YBHD"/>
    <property type="match status" value="1"/>
</dbReference>
<comment type="similarity">
    <text evidence="1">Belongs to the LysR transcriptional regulatory family.</text>
</comment>
<evidence type="ECO:0000313" key="6">
    <source>
        <dbReference type="EMBL" id="MBU9727189.1"/>
    </source>
</evidence>
<dbReference type="InterPro" id="IPR050950">
    <property type="entry name" value="HTH-type_LysR_regulators"/>
</dbReference>